<dbReference type="InterPro" id="IPR036465">
    <property type="entry name" value="vWFA_dom_sf"/>
</dbReference>
<proteinExistence type="predicted"/>
<dbReference type="Proteomes" id="UP001596043">
    <property type="component" value="Unassembled WGS sequence"/>
</dbReference>
<feature type="domain" description="VWFA" evidence="1">
    <location>
        <begin position="52"/>
        <end position="199"/>
    </location>
</feature>
<evidence type="ECO:0000313" key="2">
    <source>
        <dbReference type="EMBL" id="MFC4633960.1"/>
    </source>
</evidence>
<dbReference type="Gene3D" id="3.40.50.410">
    <property type="entry name" value="von Willebrand factor, type A domain"/>
    <property type="match status" value="1"/>
</dbReference>
<evidence type="ECO:0000313" key="3">
    <source>
        <dbReference type="Proteomes" id="UP001596043"/>
    </source>
</evidence>
<accession>A0ABV9HW31</accession>
<dbReference type="EMBL" id="JBHSFV010000004">
    <property type="protein sequence ID" value="MFC4633960.1"/>
    <property type="molecule type" value="Genomic_DNA"/>
</dbReference>
<keyword evidence="3" id="KW-1185">Reference proteome</keyword>
<comment type="caution">
    <text evidence="2">The sequence shown here is derived from an EMBL/GenBank/DDBJ whole genome shotgun (WGS) entry which is preliminary data.</text>
</comment>
<dbReference type="InterPro" id="IPR002035">
    <property type="entry name" value="VWF_A"/>
</dbReference>
<name>A0ABV9HW31_9FLAO</name>
<dbReference type="RefSeq" id="WP_379978187.1">
    <property type="nucleotide sequence ID" value="NZ_JBHSFV010000004.1"/>
</dbReference>
<evidence type="ECO:0000259" key="1">
    <source>
        <dbReference type="Pfam" id="PF00092"/>
    </source>
</evidence>
<sequence>MKTVSILLTSLFVLSSYFYTTPVITGKNQKRLHAPKSTIVTHLEPETNVIRVALLLDTSNSMDGLIDQAKAQLWELVNELSYAKCGSKDKPSLQIALYEYGNDGLNAREGFIRQVNAFSNDLDEISKNLFGLTTNGGNEYCGKVIQVSLDQLNWGIQKNDLNLIFIAGNEPFDQGPVRYQDASVNACEKDVTINTIFCGDYNTGARTHWKDGAESAKGNYIAINHDKRTVHIPSPYDQAILEKNKALNNTYIGYGRLAEDKMALQSQQDDNASEYGAANAVKRAVSKSSHFYKNSSWDLVDAEKEEGFSYEKLDEKDLPEELKGKSTSEMKVYIATKRKEREAIQKEIAQLNSQRISYVAAQTKKDDNQLRNAMIEAIKTQAKRKNYTWE</sequence>
<reference evidence="3" key="1">
    <citation type="journal article" date="2019" name="Int. J. Syst. Evol. Microbiol.">
        <title>The Global Catalogue of Microorganisms (GCM) 10K type strain sequencing project: providing services to taxonomists for standard genome sequencing and annotation.</title>
        <authorList>
            <consortium name="The Broad Institute Genomics Platform"/>
            <consortium name="The Broad Institute Genome Sequencing Center for Infectious Disease"/>
            <person name="Wu L."/>
            <person name="Ma J."/>
        </authorList>
    </citation>
    <scope>NUCLEOTIDE SEQUENCE [LARGE SCALE GENOMIC DNA]</scope>
    <source>
        <strain evidence="3">YJ-61-S</strain>
    </source>
</reference>
<dbReference type="Pfam" id="PF00092">
    <property type="entry name" value="VWA"/>
    <property type="match status" value="1"/>
</dbReference>
<protein>
    <submittedName>
        <fullName evidence="2">VWA domain-containing protein</fullName>
    </submittedName>
</protein>
<gene>
    <name evidence="2" type="ORF">ACFO3O_08580</name>
</gene>
<organism evidence="2 3">
    <name type="scientific">Dokdonia ponticola</name>
    <dbReference type="NCBI Taxonomy" id="2041041"/>
    <lineage>
        <taxon>Bacteria</taxon>
        <taxon>Pseudomonadati</taxon>
        <taxon>Bacteroidota</taxon>
        <taxon>Flavobacteriia</taxon>
        <taxon>Flavobacteriales</taxon>
        <taxon>Flavobacteriaceae</taxon>
        <taxon>Dokdonia</taxon>
    </lineage>
</organism>
<dbReference type="SUPFAM" id="SSF53300">
    <property type="entry name" value="vWA-like"/>
    <property type="match status" value="1"/>
</dbReference>